<gene>
    <name evidence="8" type="ORF">FYJ43_01265</name>
</gene>
<keyword evidence="9" id="KW-1185">Reference proteome</keyword>
<dbReference type="EMBL" id="VUMG01000001">
    <property type="protein sequence ID" value="MSS44712.1"/>
    <property type="molecule type" value="Genomic_DNA"/>
</dbReference>
<dbReference type="InterPro" id="IPR018076">
    <property type="entry name" value="T2SS_GspF_dom"/>
</dbReference>
<comment type="subcellular location">
    <subcellularLocation>
        <location evidence="1">Cell membrane</location>
        <topology evidence="1">Multi-pass membrane protein</topology>
    </subcellularLocation>
</comment>
<keyword evidence="5 6" id="KW-0472">Membrane</keyword>
<reference evidence="8 9" key="1">
    <citation type="submission" date="2019-08" db="EMBL/GenBank/DDBJ databases">
        <title>In-depth cultivation of the pig gut microbiome towards novel bacterial diversity and tailored functional studies.</title>
        <authorList>
            <person name="Wylensek D."/>
            <person name="Hitch T.C.A."/>
            <person name="Clavel T."/>
        </authorList>
    </citation>
    <scope>NUCLEOTIDE SEQUENCE [LARGE SCALE GENOMIC DNA]</scope>
    <source>
        <strain evidence="8 9">WCA-380-WT-3A</strain>
    </source>
</reference>
<evidence type="ECO:0000256" key="6">
    <source>
        <dbReference type="SAM" id="Phobius"/>
    </source>
</evidence>
<dbReference type="PANTHER" id="PTHR35007:SF3">
    <property type="entry name" value="POSSIBLE CONSERVED ALANINE RICH MEMBRANE PROTEIN"/>
    <property type="match status" value="1"/>
</dbReference>
<evidence type="ECO:0000313" key="9">
    <source>
        <dbReference type="Proteomes" id="UP000466104"/>
    </source>
</evidence>
<keyword evidence="3 6" id="KW-0812">Transmembrane</keyword>
<evidence type="ECO:0000256" key="5">
    <source>
        <dbReference type="ARBA" id="ARBA00023136"/>
    </source>
</evidence>
<dbReference type="PANTHER" id="PTHR35007">
    <property type="entry name" value="INTEGRAL MEMBRANE PROTEIN-RELATED"/>
    <property type="match status" value="1"/>
</dbReference>
<feature type="transmembrane region" description="Helical" evidence="6">
    <location>
        <begin position="251"/>
        <end position="271"/>
    </location>
</feature>
<dbReference type="Proteomes" id="UP000466104">
    <property type="component" value="Unassembled WGS sequence"/>
</dbReference>
<feature type="domain" description="Type II secretion system protein GspF" evidence="7">
    <location>
        <begin position="110"/>
        <end position="234"/>
    </location>
</feature>
<dbReference type="GO" id="GO:0005886">
    <property type="term" value="C:plasma membrane"/>
    <property type="evidence" value="ECO:0007669"/>
    <property type="project" value="UniProtKB-SubCell"/>
</dbReference>
<dbReference type="AlphaFoldDB" id="A0A7K0J464"/>
<comment type="caution">
    <text evidence="8">The sequence shown here is derived from an EMBL/GenBank/DDBJ whole genome shotgun (WGS) entry which is preliminary data.</text>
</comment>
<accession>A0A7K0J464</accession>
<evidence type="ECO:0000256" key="2">
    <source>
        <dbReference type="ARBA" id="ARBA00022475"/>
    </source>
</evidence>
<evidence type="ECO:0000256" key="4">
    <source>
        <dbReference type="ARBA" id="ARBA00022989"/>
    </source>
</evidence>
<organism evidence="8 9">
    <name type="scientific">Cutibacterium porci</name>
    <dbReference type="NCBI Taxonomy" id="2605781"/>
    <lineage>
        <taxon>Bacteria</taxon>
        <taxon>Bacillati</taxon>
        <taxon>Actinomycetota</taxon>
        <taxon>Actinomycetes</taxon>
        <taxon>Propionibacteriales</taxon>
        <taxon>Propionibacteriaceae</taxon>
        <taxon>Cutibacterium</taxon>
    </lineage>
</organism>
<feature type="transmembrane region" description="Helical" evidence="6">
    <location>
        <begin position="220"/>
        <end position="239"/>
    </location>
</feature>
<protein>
    <recommendedName>
        <fullName evidence="7">Type II secretion system protein GspF domain-containing protein</fullName>
    </recommendedName>
</protein>
<evidence type="ECO:0000256" key="3">
    <source>
        <dbReference type="ARBA" id="ARBA00022692"/>
    </source>
</evidence>
<evidence type="ECO:0000313" key="8">
    <source>
        <dbReference type="EMBL" id="MSS44712.1"/>
    </source>
</evidence>
<keyword evidence="2" id="KW-1003">Cell membrane</keyword>
<dbReference type="Pfam" id="PF00482">
    <property type="entry name" value="T2SSF"/>
    <property type="match status" value="1"/>
</dbReference>
<sequence length="293" mass="31650">MGMNTAIVALLGSLLVGGVIMVGVGVAPIHQLSTTPSTSMWTTVDKWFSRLPRRSRVHGLTGLGIGVAGYLVTGWAVLLVIVPVLALVVPALLADPPRRDLDAMRAMERWVRVVSGSASTGKSVIDAIRATRRQAPEILVEPLTRVVARLDARWDTRSALQGLADDLNSADADQVIAAIMMAAERGGTGATSTLDALASSLQERIRAAREIRVERAKPRVVVRQVSIIIGVVLAGALILGREYLAPYRTGVGQMLLCCYAGLYLIGLIALYRRSKPRRRARILLRREEEADYG</sequence>
<evidence type="ECO:0000256" key="1">
    <source>
        <dbReference type="ARBA" id="ARBA00004651"/>
    </source>
</evidence>
<name>A0A7K0J464_9ACTN</name>
<dbReference type="RefSeq" id="WP_326833216.1">
    <property type="nucleotide sequence ID" value="NZ_VUMG01000001.1"/>
</dbReference>
<evidence type="ECO:0000259" key="7">
    <source>
        <dbReference type="Pfam" id="PF00482"/>
    </source>
</evidence>
<feature type="transmembrane region" description="Helical" evidence="6">
    <location>
        <begin position="58"/>
        <end position="89"/>
    </location>
</feature>
<keyword evidence="4 6" id="KW-1133">Transmembrane helix</keyword>
<proteinExistence type="predicted"/>